<feature type="transmembrane region" description="Helical" evidence="9">
    <location>
        <begin position="37"/>
        <end position="54"/>
    </location>
</feature>
<sequence length="605" mass="66588">MARGARNRSERRPAADTPSSTSDSPELQPLGRFAAKYWLPLILLVMMGALALRASDLKADPHLDQREGLVWSFGPYTDEGLDSYSARNMVLYGSWRVDDLFPLVVYPLVNYLMVLVFKLLGMGFVQVKLLSLLASVGSVFVMYLLVKDDAGPVAGLLAGLVFATCFPLTMYGRLGLVEPVQILFLLLTGLCYVRGLRRPLLMGVAGLLAASAILLVKASAAFIAPALVVALIWEILAVRKDRAAVRSMLHGIGWGLAGVAGAIAIWLAIVFLPHRADYVQYVLRHSLESPAGHPRGIVAYLLNTFTVGYWTGLVPRLPWVAAIGFITLPVLSAGRRPALRFLNLWLILALLMLGYMNYRPDRYELVLLPTCVAGLAVALARIIEAGVLLPKLRPTIVKTGLYAIWLWVLVTQLALYTHGFWGKLQPRTDPGLLFLTLVLSAAASIVCYAVARIVRHGVIVRHLAIRLTIAIILLTLVVRFDLVQFSRWFRARTHVMVESGADLDRSLPKDAVLAGNWAPALLIGSKRRAVAVTDWANADDPVGRFGATHLVTVANGFDIKLFSRLYPELIERALVFRRYDVNGTPLLVCELPKRSEQPPTSKPDR</sequence>
<dbReference type="GO" id="GO:0005886">
    <property type="term" value="C:plasma membrane"/>
    <property type="evidence" value="ECO:0007669"/>
    <property type="project" value="UniProtKB-SubCell"/>
</dbReference>
<dbReference type="EMBL" id="VGIR01000001">
    <property type="protein sequence ID" value="MBM3330290.1"/>
    <property type="molecule type" value="Genomic_DNA"/>
</dbReference>
<protein>
    <recommendedName>
        <fullName evidence="10">Glycosyltransferase RgtA/B/C/D-like domain-containing protein</fullName>
    </recommendedName>
</protein>
<gene>
    <name evidence="11" type="ORF">FJY68_00380</name>
</gene>
<feature type="transmembrane region" description="Helical" evidence="9">
    <location>
        <begin position="341"/>
        <end position="359"/>
    </location>
</feature>
<evidence type="ECO:0000256" key="6">
    <source>
        <dbReference type="ARBA" id="ARBA00022989"/>
    </source>
</evidence>
<dbReference type="PANTHER" id="PTHR33908">
    <property type="entry name" value="MANNOSYLTRANSFERASE YKCB-RELATED"/>
    <property type="match status" value="1"/>
</dbReference>
<keyword evidence="3" id="KW-0328">Glycosyltransferase</keyword>
<feature type="transmembrane region" description="Helical" evidence="9">
    <location>
        <begin position="433"/>
        <end position="451"/>
    </location>
</feature>
<feature type="transmembrane region" description="Helical" evidence="9">
    <location>
        <begin position="207"/>
        <end position="236"/>
    </location>
</feature>
<feature type="transmembrane region" description="Helical" evidence="9">
    <location>
        <begin position="463"/>
        <end position="482"/>
    </location>
</feature>
<dbReference type="InterPro" id="IPR038731">
    <property type="entry name" value="RgtA/B/C-like"/>
</dbReference>
<dbReference type="GO" id="GO:0010041">
    <property type="term" value="P:response to iron(III) ion"/>
    <property type="evidence" value="ECO:0007669"/>
    <property type="project" value="TreeGrafter"/>
</dbReference>
<dbReference type="Pfam" id="PF13231">
    <property type="entry name" value="PMT_2"/>
    <property type="match status" value="1"/>
</dbReference>
<proteinExistence type="predicted"/>
<dbReference type="Proteomes" id="UP000779900">
    <property type="component" value="Unassembled WGS sequence"/>
</dbReference>
<evidence type="ECO:0000256" key="3">
    <source>
        <dbReference type="ARBA" id="ARBA00022676"/>
    </source>
</evidence>
<reference evidence="11" key="1">
    <citation type="submission" date="2019-03" db="EMBL/GenBank/DDBJ databases">
        <title>Lake Tanganyika Metagenome-Assembled Genomes (MAGs).</title>
        <authorList>
            <person name="Tran P."/>
        </authorList>
    </citation>
    <scope>NUCLEOTIDE SEQUENCE</scope>
    <source>
        <strain evidence="11">K_DeepCast_150m_m2_040</strain>
    </source>
</reference>
<dbReference type="GO" id="GO:0016763">
    <property type="term" value="F:pentosyltransferase activity"/>
    <property type="evidence" value="ECO:0007669"/>
    <property type="project" value="TreeGrafter"/>
</dbReference>
<feature type="transmembrane region" description="Helical" evidence="9">
    <location>
        <begin position="176"/>
        <end position="195"/>
    </location>
</feature>
<evidence type="ECO:0000256" key="4">
    <source>
        <dbReference type="ARBA" id="ARBA00022679"/>
    </source>
</evidence>
<organism evidence="11 12">
    <name type="scientific">candidate division WOR-3 bacterium</name>
    <dbReference type="NCBI Taxonomy" id="2052148"/>
    <lineage>
        <taxon>Bacteria</taxon>
        <taxon>Bacteria division WOR-3</taxon>
    </lineage>
</organism>
<feature type="transmembrane region" description="Helical" evidence="9">
    <location>
        <begin position="365"/>
        <end position="389"/>
    </location>
</feature>
<dbReference type="GO" id="GO:0009103">
    <property type="term" value="P:lipopolysaccharide biosynthetic process"/>
    <property type="evidence" value="ECO:0007669"/>
    <property type="project" value="UniProtKB-ARBA"/>
</dbReference>
<evidence type="ECO:0000256" key="1">
    <source>
        <dbReference type="ARBA" id="ARBA00004651"/>
    </source>
</evidence>
<name>A0A937XAX8_UNCW3</name>
<feature type="region of interest" description="Disordered" evidence="8">
    <location>
        <begin position="1"/>
        <end position="27"/>
    </location>
</feature>
<feature type="transmembrane region" description="Helical" evidence="9">
    <location>
        <begin position="248"/>
        <end position="272"/>
    </location>
</feature>
<evidence type="ECO:0000259" key="10">
    <source>
        <dbReference type="Pfam" id="PF13231"/>
    </source>
</evidence>
<keyword evidence="6 9" id="KW-1133">Transmembrane helix</keyword>
<keyword evidence="7 9" id="KW-0472">Membrane</keyword>
<comment type="subcellular location">
    <subcellularLocation>
        <location evidence="1">Cell membrane</location>
        <topology evidence="1">Multi-pass membrane protein</topology>
    </subcellularLocation>
</comment>
<evidence type="ECO:0000256" key="2">
    <source>
        <dbReference type="ARBA" id="ARBA00022475"/>
    </source>
</evidence>
<evidence type="ECO:0000256" key="7">
    <source>
        <dbReference type="ARBA" id="ARBA00023136"/>
    </source>
</evidence>
<dbReference type="AlphaFoldDB" id="A0A937XAX8"/>
<feature type="transmembrane region" description="Helical" evidence="9">
    <location>
        <begin position="100"/>
        <end position="120"/>
    </location>
</feature>
<feature type="domain" description="Glycosyltransferase RgtA/B/C/D-like" evidence="10">
    <location>
        <begin position="107"/>
        <end position="234"/>
    </location>
</feature>
<keyword evidence="5 9" id="KW-0812">Transmembrane</keyword>
<feature type="transmembrane region" description="Helical" evidence="9">
    <location>
        <begin position="401"/>
        <end position="421"/>
    </location>
</feature>
<dbReference type="PANTHER" id="PTHR33908:SF3">
    <property type="entry name" value="UNDECAPRENYL PHOSPHATE-ALPHA-4-AMINO-4-DEOXY-L-ARABINOSE ARABINOSYL TRANSFERASE"/>
    <property type="match status" value="1"/>
</dbReference>
<feature type="transmembrane region" description="Helical" evidence="9">
    <location>
        <begin position="127"/>
        <end position="146"/>
    </location>
</feature>
<feature type="transmembrane region" description="Helical" evidence="9">
    <location>
        <begin position="152"/>
        <end position="169"/>
    </location>
</feature>
<evidence type="ECO:0000256" key="5">
    <source>
        <dbReference type="ARBA" id="ARBA00022692"/>
    </source>
</evidence>
<accession>A0A937XAX8</accession>
<comment type="caution">
    <text evidence="11">The sequence shown here is derived from an EMBL/GenBank/DDBJ whole genome shotgun (WGS) entry which is preliminary data.</text>
</comment>
<evidence type="ECO:0000313" key="11">
    <source>
        <dbReference type="EMBL" id="MBM3330290.1"/>
    </source>
</evidence>
<keyword evidence="2" id="KW-1003">Cell membrane</keyword>
<evidence type="ECO:0000256" key="8">
    <source>
        <dbReference type="SAM" id="MobiDB-lite"/>
    </source>
</evidence>
<evidence type="ECO:0000313" key="12">
    <source>
        <dbReference type="Proteomes" id="UP000779900"/>
    </source>
</evidence>
<feature type="transmembrane region" description="Helical" evidence="9">
    <location>
        <begin position="317"/>
        <end position="334"/>
    </location>
</feature>
<evidence type="ECO:0000256" key="9">
    <source>
        <dbReference type="SAM" id="Phobius"/>
    </source>
</evidence>
<dbReference type="InterPro" id="IPR050297">
    <property type="entry name" value="LipidA_mod_glycosyltrf_83"/>
</dbReference>
<keyword evidence="4" id="KW-0808">Transferase</keyword>